<dbReference type="Proteomes" id="UP000054560">
    <property type="component" value="Unassembled WGS sequence"/>
</dbReference>
<keyword evidence="4" id="KW-1185">Reference proteome</keyword>
<name>A0A0L0GA48_9EUKA</name>
<accession>A0A0L0GA48</accession>
<evidence type="ECO:0000256" key="2">
    <source>
        <dbReference type="SAM" id="SignalP"/>
    </source>
</evidence>
<evidence type="ECO:0000313" key="3">
    <source>
        <dbReference type="EMBL" id="KNC85756.1"/>
    </source>
</evidence>
<keyword evidence="2" id="KW-0732">Signal</keyword>
<dbReference type="EMBL" id="KQ241685">
    <property type="protein sequence ID" value="KNC85756.1"/>
    <property type="molecule type" value="Genomic_DNA"/>
</dbReference>
<dbReference type="SUPFAM" id="SSF53448">
    <property type="entry name" value="Nucleotide-diphospho-sugar transferases"/>
    <property type="match status" value="1"/>
</dbReference>
<proteinExistence type="predicted"/>
<evidence type="ECO:0000256" key="1">
    <source>
        <dbReference type="SAM" id="MobiDB-lite"/>
    </source>
</evidence>
<dbReference type="GeneID" id="25902564"/>
<feature type="chain" id="PRO_5012113521" evidence="2">
    <location>
        <begin position="16"/>
        <end position="466"/>
    </location>
</feature>
<feature type="signal peptide" evidence="2">
    <location>
        <begin position="1"/>
        <end position="15"/>
    </location>
</feature>
<sequence>MYLALSLVLALGVPAQLLPADDPIAEADALSHVLESLQAFGDHEQPRSTHPGSIFVSLVSFRDDQMEPTVNDMLDKAADPSRIVFGIMCQDKLEVLQKPFSFESRSDFNGKVLRLPYKETRGTCWARHAVQRALYNNETYYMQLDSHHRFTQNWDEKCIDNLNMAYKKSAKPILTQYLNGFSPATEGQLNTEGDRVTRLSAIKYYETGKARIQPEHSPGLHVEPQLQIALISGHFIFCDGSWVYEVPYDPYLIFEGEEDTLGLRSYTHGWDMYHTAKPLAWHYYERPQGYRFPATRFNTDNSEARLRRITEGPGPASDYVRYPEGYDFGQYGLGADRGWEDYFRQSGIFWNKRYLHEKTRKGDPNIVISDEEYEEIMNMTPWAVTRDCGGQSMQDCFNRGCRWVEGFPGPYCQDMDQPLKDCGFPGVQKHSCESLGGTWVPDSPGPDCQYGVPKFPGDQADRAGEL</sequence>
<dbReference type="PANTHER" id="PTHR34496">
    <property type="entry name" value="GLCNAC TRANSFERASE-RELATED"/>
    <property type="match status" value="1"/>
</dbReference>
<dbReference type="Pfam" id="PF11397">
    <property type="entry name" value="GlcNAc"/>
    <property type="match status" value="2"/>
</dbReference>
<dbReference type="OrthoDB" id="76265at2759"/>
<dbReference type="InterPro" id="IPR021067">
    <property type="entry name" value="Glycosyltransferase"/>
</dbReference>
<dbReference type="AlphaFoldDB" id="A0A0L0GA48"/>
<organism evidence="3 4">
    <name type="scientific">Sphaeroforma arctica JP610</name>
    <dbReference type="NCBI Taxonomy" id="667725"/>
    <lineage>
        <taxon>Eukaryota</taxon>
        <taxon>Ichthyosporea</taxon>
        <taxon>Ichthyophonida</taxon>
        <taxon>Sphaeroforma</taxon>
    </lineage>
</organism>
<dbReference type="eggNOG" id="KOG3710">
    <property type="taxonomic scope" value="Eukaryota"/>
</dbReference>
<dbReference type="PANTHER" id="PTHR34496:SF10">
    <property type="entry name" value="GLCNAC TRANSFERASE"/>
    <property type="match status" value="1"/>
</dbReference>
<protein>
    <submittedName>
        <fullName evidence="3">Uncharacterized protein</fullName>
    </submittedName>
</protein>
<evidence type="ECO:0000313" key="4">
    <source>
        <dbReference type="Proteomes" id="UP000054560"/>
    </source>
</evidence>
<reference evidence="3 4" key="1">
    <citation type="submission" date="2011-02" db="EMBL/GenBank/DDBJ databases">
        <title>The Genome Sequence of Sphaeroforma arctica JP610.</title>
        <authorList>
            <consortium name="The Broad Institute Genome Sequencing Platform"/>
            <person name="Russ C."/>
            <person name="Cuomo C."/>
            <person name="Young S.K."/>
            <person name="Zeng Q."/>
            <person name="Gargeya S."/>
            <person name="Alvarado L."/>
            <person name="Berlin A."/>
            <person name="Chapman S.B."/>
            <person name="Chen Z."/>
            <person name="Freedman E."/>
            <person name="Gellesch M."/>
            <person name="Goldberg J."/>
            <person name="Griggs A."/>
            <person name="Gujja S."/>
            <person name="Heilman E."/>
            <person name="Heiman D."/>
            <person name="Howarth C."/>
            <person name="Mehta T."/>
            <person name="Neiman D."/>
            <person name="Pearson M."/>
            <person name="Roberts A."/>
            <person name="Saif S."/>
            <person name="Shea T."/>
            <person name="Shenoy N."/>
            <person name="Sisk P."/>
            <person name="Stolte C."/>
            <person name="Sykes S."/>
            <person name="White J."/>
            <person name="Yandava C."/>
            <person name="Burger G."/>
            <person name="Gray M.W."/>
            <person name="Holland P.W.H."/>
            <person name="King N."/>
            <person name="Lang F.B.F."/>
            <person name="Roger A.J."/>
            <person name="Ruiz-Trillo I."/>
            <person name="Haas B."/>
            <person name="Nusbaum C."/>
            <person name="Birren B."/>
        </authorList>
    </citation>
    <scope>NUCLEOTIDE SEQUENCE [LARGE SCALE GENOMIC DNA]</scope>
    <source>
        <strain evidence="3 4">JP610</strain>
    </source>
</reference>
<feature type="region of interest" description="Disordered" evidence="1">
    <location>
        <begin position="445"/>
        <end position="466"/>
    </location>
</feature>
<dbReference type="RefSeq" id="XP_014159658.1">
    <property type="nucleotide sequence ID" value="XM_014304183.1"/>
</dbReference>
<dbReference type="InterPro" id="IPR029044">
    <property type="entry name" value="Nucleotide-diphossugar_trans"/>
</dbReference>
<gene>
    <name evidence="3" type="ORF">SARC_02060</name>
</gene>